<evidence type="ECO:0000313" key="1">
    <source>
        <dbReference type="EMBL" id="KAF8709402.1"/>
    </source>
</evidence>
<gene>
    <name evidence="1" type="ORF">RHS03_02959</name>
</gene>
<dbReference type="EMBL" id="JACYCD010000048">
    <property type="protein sequence ID" value="KAF8709402.1"/>
    <property type="molecule type" value="Genomic_DNA"/>
</dbReference>
<reference evidence="1" key="1">
    <citation type="submission" date="2020-09" db="EMBL/GenBank/DDBJ databases">
        <title>Comparative genome analyses of four rice-infecting Rhizoctonia solani isolates reveal extensive enrichment of homogalacturonan modification genes.</title>
        <authorList>
            <person name="Lee D.-Y."/>
            <person name="Jeon J."/>
            <person name="Kim K.-T."/>
            <person name="Cheong K."/>
            <person name="Song H."/>
            <person name="Choi G."/>
            <person name="Ko J."/>
            <person name="Opiyo S.O."/>
            <person name="Zuo S."/>
            <person name="Madhav S."/>
            <person name="Lee Y.-H."/>
            <person name="Wang G.-L."/>
        </authorList>
    </citation>
    <scope>NUCLEOTIDE SEQUENCE</scope>
    <source>
        <strain evidence="1">AG1-IA WGL</strain>
    </source>
</reference>
<comment type="caution">
    <text evidence="1">The sequence shown here is derived from an EMBL/GenBank/DDBJ whole genome shotgun (WGS) entry which is preliminary data.</text>
</comment>
<evidence type="ECO:0008006" key="3">
    <source>
        <dbReference type="Google" id="ProtNLM"/>
    </source>
</evidence>
<feature type="non-terminal residue" evidence="1">
    <location>
        <position position="1"/>
    </location>
</feature>
<evidence type="ECO:0000313" key="2">
    <source>
        <dbReference type="Proteomes" id="UP000602905"/>
    </source>
</evidence>
<dbReference type="AlphaFoldDB" id="A0A8H7LYN5"/>
<sequence length="941" mass="104119">MTQPMEDIAWEDLKLMLDGNCVRPFAWSSHNLLFLSDPLSPTIHAKHLPPAAEASRAPDVASQTHLYPLRFTLPPPAPIIEMAHAYGPATTLSISPQDKYLYAFFPPAQPNVSTGGLGCVWGVEESLDAWVIKDFWHHSAEAGVVAMRWLGEEREWYAQTGSALRATRHPPLGPKLHQNHPAFLVVTGDYNLHLYFQPYPSVLDSSQPASLHRLFATLTVSLLNPAAAVQGQQDHIPVHDTTLGGKRTCIKAGIGLGYNDWSILVATRSSLIPTQHTDNSISMAAVMNDLMPEDSTGELTPMTWMRGGMWGEEDLIEVCEVEVDLLSDEPCLVTIPLRSIPTPKENESYLTHILVTSHPLEALVSSQASDLSEIRCSFQVVASFLINTEHSRPSSKVTSWRINKSATALESRSSSPSRNKASGQVSDWSCLLSAQSTYESAVVSAAQIWDAAGQILICKINLTPVPHEASNSCVRIGELVVASSVSLESNPSFEPEPILRRQNKASKDFPMFMVTSPHRTLVCTTSGTQRTPTVSILVSPRWKGTATQSSPMRMISSAIALQIRQSSGSDLSDVTRAMWELIPKTNAAEASVALQSIFSEVFLLLDSPLEFDVNQPWLMSLIGVLLMAYRWSPFKEMRSRWKTASEICQLYAAVRALDDSRSVNEGVQYDFTPQGIWELIQQVRWVVERCESLLRTLVEWEGRQFSEETPSELVMAIHPLPLELFNRAVGHLNRLKAATNNIRKTENNQIAMFSLSSLVDDAGVDFAAFATALQTAKELVRNPGKSRFPISMSSATDDLADVVNPKEHYRQSLIALKPSEALFPLLRRVATEYTKPQVLHRIRLFIPPDDLLVSRTIATAEISAVPSPEMDIIRKTKISRLPETLDSSTKTCVRCGGRTGVAPLTDIGNGWRVFEHIWRNHCVCGGLWSLRSSEDLLGARI</sequence>
<organism evidence="1 2">
    <name type="scientific">Rhizoctonia solani</name>
    <dbReference type="NCBI Taxonomy" id="456999"/>
    <lineage>
        <taxon>Eukaryota</taxon>
        <taxon>Fungi</taxon>
        <taxon>Dikarya</taxon>
        <taxon>Basidiomycota</taxon>
        <taxon>Agaricomycotina</taxon>
        <taxon>Agaricomycetes</taxon>
        <taxon>Cantharellales</taxon>
        <taxon>Ceratobasidiaceae</taxon>
        <taxon>Rhizoctonia</taxon>
    </lineage>
</organism>
<dbReference type="OrthoDB" id="2535907at2759"/>
<dbReference type="Proteomes" id="UP000602905">
    <property type="component" value="Unassembled WGS sequence"/>
</dbReference>
<name>A0A8H7LYN5_9AGAM</name>
<proteinExistence type="predicted"/>
<protein>
    <recommendedName>
        <fullName evidence="3">Mediator of RNA polymerase II transcription subunit 16</fullName>
    </recommendedName>
</protein>
<accession>A0A8H7LYN5</accession>